<accession>A0AC60Q9H0</accession>
<dbReference type="EMBL" id="JABSTQ010009304">
    <property type="protein sequence ID" value="KAG0430615.1"/>
    <property type="molecule type" value="Genomic_DNA"/>
</dbReference>
<evidence type="ECO:0000313" key="2">
    <source>
        <dbReference type="Proteomes" id="UP000805193"/>
    </source>
</evidence>
<proteinExistence type="predicted"/>
<sequence>PGSGPTARLAEAPPGTGQLAPESQGARPKMGRGSKKSSSSTAAARAKRAASQPQRSKPRAPRGSANSGVLSSLNMVQLSLLNSGLLPLPDEASAFIPTRPIELARFPKHITLFKKYDVLLKTEFLLATKGEAHCMRHASKPANDAKNTYKKLLPYDYNRVVLDTLPDIPDSDYVNATHIDSILKPNAYIAAQGPNEDTISDFWRMVWEKKCYVVVMLTKVFDFIRVMCCQYWPMELDKPEKYGLIEVTLLSEDTMANFVIRTLRLRRGEEERDVFQLHFTSWASHTEPFTNALLDFRRRVRTFTDRWSAIGPTVVHCSDGCGRTGTYMCIDANLELADEDGVYDVFGYTKKLRAARKGMVETVEAYKFVYETLNEAYVCGKTWFPVSELSEQLKFKSTKNPVTRVNEYQREYEKICKMSSKLSIGDCAGGHRPENRDKNRDVATVPPDNFRPYLTSFQSNDNTDYINAVFVDGYSRSKEYIVTEWPMVRTAQDLWSLVYDHDCNSVIVLCSPPASNAYPSFWPTEKEKRKKYGPVFTVDVVSYNHYPKIKTWIFRINKKVVSLTELMAGVKAEPKTTQIFQITCWPERHKVPTSTNSARRAHEHGGALATEDHLRTRARHIHVSPMRGNFDVTHASAVGAVVDKEHGQTDASHQANLASEHTPQTWCGPLYASAIAAAKPITRKETPAGWRTLCRKMDTVCAACGEEDETAEHLILYCKGLHPMHTEDNIYLIRSLGFRDSEGKVDFKTVEITKQRLSEWWQKAREN</sequence>
<keyword evidence="2" id="KW-1185">Reference proteome</keyword>
<protein>
    <submittedName>
        <fullName evidence="1">Uncharacterized protein</fullName>
    </submittedName>
</protein>
<gene>
    <name evidence="1" type="ORF">HPB47_022512</name>
</gene>
<comment type="caution">
    <text evidence="1">The sequence shown here is derived from an EMBL/GenBank/DDBJ whole genome shotgun (WGS) entry which is preliminary data.</text>
</comment>
<name>A0AC60Q9H0_IXOPE</name>
<dbReference type="Proteomes" id="UP000805193">
    <property type="component" value="Unassembled WGS sequence"/>
</dbReference>
<evidence type="ECO:0000313" key="1">
    <source>
        <dbReference type="EMBL" id="KAG0430615.1"/>
    </source>
</evidence>
<organism evidence="1 2">
    <name type="scientific">Ixodes persulcatus</name>
    <name type="common">Taiga tick</name>
    <dbReference type="NCBI Taxonomy" id="34615"/>
    <lineage>
        <taxon>Eukaryota</taxon>
        <taxon>Metazoa</taxon>
        <taxon>Ecdysozoa</taxon>
        <taxon>Arthropoda</taxon>
        <taxon>Chelicerata</taxon>
        <taxon>Arachnida</taxon>
        <taxon>Acari</taxon>
        <taxon>Parasitiformes</taxon>
        <taxon>Ixodida</taxon>
        <taxon>Ixodoidea</taxon>
        <taxon>Ixodidae</taxon>
        <taxon>Ixodinae</taxon>
        <taxon>Ixodes</taxon>
    </lineage>
</organism>
<feature type="non-terminal residue" evidence="1">
    <location>
        <position position="1"/>
    </location>
</feature>
<reference evidence="1 2" key="1">
    <citation type="journal article" date="2020" name="Cell">
        <title>Large-Scale Comparative Analyses of Tick Genomes Elucidate Their Genetic Diversity and Vector Capacities.</title>
        <authorList>
            <consortium name="Tick Genome and Microbiome Consortium (TIGMIC)"/>
            <person name="Jia N."/>
            <person name="Wang J."/>
            <person name="Shi W."/>
            <person name="Du L."/>
            <person name="Sun Y."/>
            <person name="Zhan W."/>
            <person name="Jiang J.F."/>
            <person name="Wang Q."/>
            <person name="Zhang B."/>
            <person name="Ji P."/>
            <person name="Bell-Sakyi L."/>
            <person name="Cui X.M."/>
            <person name="Yuan T.T."/>
            <person name="Jiang B.G."/>
            <person name="Yang W.F."/>
            <person name="Lam T.T."/>
            <person name="Chang Q.C."/>
            <person name="Ding S.J."/>
            <person name="Wang X.J."/>
            <person name="Zhu J.G."/>
            <person name="Ruan X.D."/>
            <person name="Zhao L."/>
            <person name="Wei J.T."/>
            <person name="Ye R.Z."/>
            <person name="Que T.C."/>
            <person name="Du C.H."/>
            <person name="Zhou Y.H."/>
            <person name="Cheng J.X."/>
            <person name="Dai P.F."/>
            <person name="Guo W.B."/>
            <person name="Han X.H."/>
            <person name="Huang E.J."/>
            <person name="Li L.F."/>
            <person name="Wei W."/>
            <person name="Gao Y.C."/>
            <person name="Liu J.Z."/>
            <person name="Shao H.Z."/>
            <person name="Wang X."/>
            <person name="Wang C.C."/>
            <person name="Yang T.C."/>
            <person name="Huo Q.B."/>
            <person name="Li W."/>
            <person name="Chen H.Y."/>
            <person name="Chen S.E."/>
            <person name="Zhou L.G."/>
            <person name="Ni X.B."/>
            <person name="Tian J.H."/>
            <person name="Sheng Y."/>
            <person name="Liu T."/>
            <person name="Pan Y.S."/>
            <person name="Xia L.Y."/>
            <person name="Li J."/>
            <person name="Zhao F."/>
            <person name="Cao W.C."/>
        </authorList>
    </citation>
    <scope>NUCLEOTIDE SEQUENCE [LARGE SCALE GENOMIC DNA]</scope>
    <source>
        <strain evidence="1">Iper-2018</strain>
    </source>
</reference>